<keyword evidence="4 7" id="KW-0732">Signal</keyword>
<feature type="transmembrane region" description="Helical" evidence="7">
    <location>
        <begin position="141"/>
        <end position="161"/>
    </location>
</feature>
<comment type="similarity">
    <text evidence="1 7">Belongs to the CcmH/CycL/Ccl2/NrfF family.</text>
</comment>
<name>A0ABU9BF03_9BURK</name>
<evidence type="ECO:0000313" key="10">
    <source>
        <dbReference type="Proteomes" id="UP001368500"/>
    </source>
</evidence>
<dbReference type="InterPro" id="IPR038297">
    <property type="entry name" value="CcmH/CycL/NrfF/Ccl2_sf"/>
</dbReference>
<evidence type="ECO:0000259" key="8">
    <source>
        <dbReference type="Pfam" id="PF03918"/>
    </source>
</evidence>
<evidence type="ECO:0000256" key="7">
    <source>
        <dbReference type="RuleBase" id="RU364112"/>
    </source>
</evidence>
<dbReference type="Gene3D" id="1.10.8.640">
    <property type="entry name" value="Cytochrome C biogenesis protein"/>
    <property type="match status" value="1"/>
</dbReference>
<evidence type="ECO:0000256" key="3">
    <source>
        <dbReference type="ARBA" id="ARBA00022723"/>
    </source>
</evidence>
<organism evidence="9 10">
    <name type="scientific">Pseudaquabacterium rugosum</name>
    <dbReference type="NCBI Taxonomy" id="2984194"/>
    <lineage>
        <taxon>Bacteria</taxon>
        <taxon>Pseudomonadati</taxon>
        <taxon>Pseudomonadota</taxon>
        <taxon>Betaproteobacteria</taxon>
        <taxon>Burkholderiales</taxon>
        <taxon>Sphaerotilaceae</taxon>
        <taxon>Pseudaquabacterium</taxon>
    </lineage>
</organism>
<dbReference type="InterPro" id="IPR051263">
    <property type="entry name" value="C-type_cytochrome_biogenesis"/>
</dbReference>
<dbReference type="PANTHER" id="PTHR47870">
    <property type="entry name" value="CYTOCHROME C-TYPE BIOGENESIS PROTEIN CCMH"/>
    <property type="match status" value="1"/>
</dbReference>
<keyword evidence="7" id="KW-0812">Transmembrane</keyword>
<evidence type="ECO:0000256" key="5">
    <source>
        <dbReference type="ARBA" id="ARBA00022748"/>
    </source>
</evidence>
<evidence type="ECO:0000256" key="2">
    <source>
        <dbReference type="ARBA" id="ARBA00022617"/>
    </source>
</evidence>
<dbReference type="RefSeq" id="WP_341376292.1">
    <property type="nucleotide sequence ID" value="NZ_JBBUTF010000025.1"/>
</dbReference>
<feature type="domain" description="CcmH/CycL/Ccl2/NrfF N-terminal" evidence="8">
    <location>
        <begin position="57"/>
        <end position="174"/>
    </location>
</feature>
<sequence length="189" mass="19904">MSPHQLVQTRQPRRSRATRPSSLLVLAVLAAAASSHGVTAAAAAGPVATAAPGFAAAAAAEATPAPEQALRLDARLHALAQQLRCVVCQNQSLADSHAPLALDMKAELRRQLAAGRSDDEVVAHLVDRYGDFVRYRPPLRAATALLWAGPALLLAGGLWLLRRTLRQRAAAPDAAFDTAVNDNDNEVTT</sequence>
<dbReference type="Proteomes" id="UP001368500">
    <property type="component" value="Unassembled WGS sequence"/>
</dbReference>
<keyword evidence="10" id="KW-1185">Reference proteome</keyword>
<evidence type="ECO:0000256" key="6">
    <source>
        <dbReference type="ARBA" id="ARBA00023004"/>
    </source>
</evidence>
<keyword evidence="6 7" id="KW-0408">Iron</keyword>
<dbReference type="EMBL" id="JBBUTF010000025">
    <property type="protein sequence ID" value="MEK8028507.1"/>
    <property type="molecule type" value="Genomic_DNA"/>
</dbReference>
<keyword evidence="5" id="KW-0201">Cytochrome c-type biogenesis</keyword>
<keyword evidence="3 7" id="KW-0479">Metal-binding</keyword>
<gene>
    <name evidence="9" type="ORF">AACH11_21315</name>
</gene>
<comment type="function">
    <text evidence="7">Possible subunit of a heme lyase.</text>
</comment>
<dbReference type="Pfam" id="PF03918">
    <property type="entry name" value="CcmH"/>
    <property type="match status" value="1"/>
</dbReference>
<proteinExistence type="inferred from homology"/>
<evidence type="ECO:0000256" key="1">
    <source>
        <dbReference type="ARBA" id="ARBA00010342"/>
    </source>
</evidence>
<accession>A0ABU9BF03</accession>
<reference evidence="9 10" key="1">
    <citation type="submission" date="2024-04" db="EMBL/GenBank/DDBJ databases">
        <title>Novel species of the genus Ideonella isolated from streams.</title>
        <authorList>
            <person name="Lu H."/>
        </authorList>
    </citation>
    <scope>NUCLEOTIDE SEQUENCE [LARGE SCALE GENOMIC DNA]</scope>
    <source>
        <strain evidence="9 10">BYS139W</strain>
    </source>
</reference>
<keyword evidence="2 7" id="KW-0349">Heme</keyword>
<feature type="chain" id="PRO_5044965090" description="Cytochrome c-type biogenesis protein" evidence="7">
    <location>
        <begin position="41"/>
        <end position="189"/>
    </location>
</feature>
<dbReference type="CDD" id="cd16378">
    <property type="entry name" value="CcmH_N"/>
    <property type="match status" value="1"/>
</dbReference>
<keyword evidence="7" id="KW-1133">Transmembrane helix</keyword>
<feature type="signal peptide" evidence="7">
    <location>
        <begin position="1"/>
        <end position="40"/>
    </location>
</feature>
<evidence type="ECO:0000313" key="9">
    <source>
        <dbReference type="EMBL" id="MEK8028507.1"/>
    </source>
</evidence>
<evidence type="ECO:0000256" key="4">
    <source>
        <dbReference type="ARBA" id="ARBA00022729"/>
    </source>
</evidence>
<comment type="caution">
    <text evidence="9">The sequence shown here is derived from an EMBL/GenBank/DDBJ whole genome shotgun (WGS) entry which is preliminary data.</text>
</comment>
<dbReference type="PANTHER" id="PTHR47870:SF1">
    <property type="entry name" value="CYTOCHROME C-TYPE BIOGENESIS PROTEIN CCMH"/>
    <property type="match status" value="1"/>
</dbReference>
<dbReference type="InterPro" id="IPR005616">
    <property type="entry name" value="CcmH/CycL/Ccl2/NrfF_N"/>
</dbReference>
<protein>
    <recommendedName>
        <fullName evidence="7">Cytochrome c-type biogenesis protein</fullName>
    </recommendedName>
</protein>
<keyword evidence="7" id="KW-0472">Membrane</keyword>